<evidence type="ECO:0000313" key="3">
    <source>
        <dbReference type="Proteomes" id="UP001140011"/>
    </source>
</evidence>
<dbReference type="AlphaFoldDB" id="A0A9W8GQK1"/>
<feature type="compositionally biased region" description="Basic and acidic residues" evidence="1">
    <location>
        <begin position="194"/>
        <end position="204"/>
    </location>
</feature>
<sequence length="210" mass="24047">MEPSNIYVFHQGDAITTPKKLFLFVFPYSENLTLDIMCQHATSAFGNKSKKLFDKPAKYRAGGLYGLELKQDAEQRGSKKAIMTSHTHYGITYLNIKPFTTATTRWMAGTEFANLESKTNELIRQYETLTADTPASKLGTILTAKNIYYYDERKAIGDYTFDKRSPEGVEFIKEKLLAKKEKLLTQRTHNANAKHRDQCIEESRQALQEE</sequence>
<feature type="region of interest" description="Disordered" evidence="1">
    <location>
        <begin position="187"/>
        <end position="210"/>
    </location>
</feature>
<evidence type="ECO:0000313" key="2">
    <source>
        <dbReference type="EMBL" id="KAJ2750646.1"/>
    </source>
</evidence>
<evidence type="ECO:0000256" key="1">
    <source>
        <dbReference type="SAM" id="MobiDB-lite"/>
    </source>
</evidence>
<gene>
    <name evidence="2" type="ORF">GGI19_004983</name>
</gene>
<name>A0A9W8GQK1_9FUNG</name>
<proteinExistence type="predicted"/>
<organism evidence="2 3">
    <name type="scientific">Coemansia pectinata</name>
    <dbReference type="NCBI Taxonomy" id="1052879"/>
    <lineage>
        <taxon>Eukaryota</taxon>
        <taxon>Fungi</taxon>
        <taxon>Fungi incertae sedis</taxon>
        <taxon>Zoopagomycota</taxon>
        <taxon>Kickxellomycotina</taxon>
        <taxon>Kickxellomycetes</taxon>
        <taxon>Kickxellales</taxon>
        <taxon>Kickxellaceae</taxon>
        <taxon>Coemansia</taxon>
    </lineage>
</organism>
<reference evidence="2" key="1">
    <citation type="submission" date="2022-07" db="EMBL/GenBank/DDBJ databases">
        <title>Phylogenomic reconstructions and comparative analyses of Kickxellomycotina fungi.</title>
        <authorList>
            <person name="Reynolds N.K."/>
            <person name="Stajich J.E."/>
            <person name="Barry K."/>
            <person name="Grigoriev I.V."/>
            <person name="Crous P."/>
            <person name="Smith M.E."/>
        </authorList>
    </citation>
    <scope>NUCLEOTIDE SEQUENCE</scope>
    <source>
        <strain evidence="2">BCRC 34297</strain>
    </source>
</reference>
<dbReference type="EMBL" id="JANBUH010000520">
    <property type="protein sequence ID" value="KAJ2750646.1"/>
    <property type="molecule type" value="Genomic_DNA"/>
</dbReference>
<protein>
    <submittedName>
        <fullName evidence="2">Uncharacterized protein</fullName>
    </submittedName>
</protein>
<comment type="caution">
    <text evidence="2">The sequence shown here is derived from an EMBL/GenBank/DDBJ whole genome shotgun (WGS) entry which is preliminary data.</text>
</comment>
<accession>A0A9W8GQK1</accession>
<dbReference type="Proteomes" id="UP001140011">
    <property type="component" value="Unassembled WGS sequence"/>
</dbReference>
<dbReference type="OrthoDB" id="5517041at2759"/>
<keyword evidence="3" id="KW-1185">Reference proteome</keyword>